<organism evidence="2 3">
    <name type="scientific">Tuber borchii</name>
    <name type="common">White truffle</name>
    <dbReference type="NCBI Taxonomy" id="42251"/>
    <lineage>
        <taxon>Eukaryota</taxon>
        <taxon>Fungi</taxon>
        <taxon>Dikarya</taxon>
        <taxon>Ascomycota</taxon>
        <taxon>Pezizomycotina</taxon>
        <taxon>Pezizomycetes</taxon>
        <taxon>Pezizales</taxon>
        <taxon>Tuberaceae</taxon>
        <taxon>Tuber</taxon>
    </lineage>
</organism>
<dbReference type="OrthoDB" id="5370336at2759"/>
<keyword evidence="3" id="KW-1185">Reference proteome</keyword>
<evidence type="ECO:0000313" key="3">
    <source>
        <dbReference type="Proteomes" id="UP000244722"/>
    </source>
</evidence>
<evidence type="ECO:0000313" key="2">
    <source>
        <dbReference type="EMBL" id="PUU75724.1"/>
    </source>
</evidence>
<protein>
    <submittedName>
        <fullName evidence="2">Uncharacterized protein</fullName>
    </submittedName>
</protein>
<dbReference type="Proteomes" id="UP000244722">
    <property type="component" value="Unassembled WGS sequence"/>
</dbReference>
<gene>
    <name evidence="2" type="ORF">B9Z19DRAFT_1067187</name>
</gene>
<comment type="caution">
    <text evidence="2">The sequence shown here is derived from an EMBL/GenBank/DDBJ whole genome shotgun (WGS) entry which is preliminary data.</text>
</comment>
<evidence type="ECO:0000256" key="1">
    <source>
        <dbReference type="SAM" id="MobiDB-lite"/>
    </source>
</evidence>
<sequence length="288" mass="33253">MDPIPELNLPGLSPTAARAFASDRFASDGGLIPDGTPREIYMYHPRDFQDENRELIFRRRILHYFKGKSFVECIPCMIWLLNNWSKEFGTFCLDWANTFITGLGPGYFDNLRFQAPQDVTSWDEVANPTISKPSKRKTSAGNNTKTNANTEAPLPNPKLATLWCKINVRHLVRRLEVCYAPRIYTFSKWTTSGTSRNQYYDPPLHPVPSLEERLCFWTERETMYVLKDMREAAKKISAKEFVHLDVQTLLKKTDINSLVDRYFYLLDKGEFKFMERVGARGNVLGGFV</sequence>
<name>A0A2T6ZJY3_TUBBO</name>
<feature type="region of interest" description="Disordered" evidence="1">
    <location>
        <begin position="127"/>
        <end position="152"/>
    </location>
</feature>
<dbReference type="EMBL" id="NESQ01000216">
    <property type="protein sequence ID" value="PUU75724.1"/>
    <property type="molecule type" value="Genomic_DNA"/>
</dbReference>
<feature type="compositionally biased region" description="Polar residues" evidence="1">
    <location>
        <begin position="139"/>
        <end position="150"/>
    </location>
</feature>
<reference evidence="2 3" key="1">
    <citation type="submission" date="2017-04" db="EMBL/GenBank/DDBJ databases">
        <title>Draft genome sequence of Tuber borchii Vittad., a whitish edible truffle.</title>
        <authorList>
            <consortium name="DOE Joint Genome Institute"/>
            <person name="Murat C."/>
            <person name="Kuo A."/>
            <person name="Barry K.W."/>
            <person name="Clum A."/>
            <person name="Dockter R.B."/>
            <person name="Fauchery L."/>
            <person name="Iotti M."/>
            <person name="Kohler A."/>
            <person name="Labutti K."/>
            <person name="Lindquist E.A."/>
            <person name="Lipzen A."/>
            <person name="Ohm R.A."/>
            <person name="Wang M."/>
            <person name="Grigoriev I.V."/>
            <person name="Zambonelli A."/>
            <person name="Martin F.M."/>
        </authorList>
    </citation>
    <scope>NUCLEOTIDE SEQUENCE [LARGE SCALE GENOMIC DNA]</scope>
    <source>
        <strain evidence="2 3">Tbo3840</strain>
    </source>
</reference>
<dbReference type="AlphaFoldDB" id="A0A2T6ZJY3"/>
<accession>A0A2T6ZJY3</accession>
<proteinExistence type="predicted"/>